<comment type="caution">
    <text evidence="3">The sequence shown here is derived from an EMBL/GenBank/DDBJ whole genome shotgun (WGS) entry which is preliminary data.</text>
</comment>
<dbReference type="InterPro" id="IPR001296">
    <property type="entry name" value="Glyco_trans_1"/>
</dbReference>
<keyword evidence="4" id="KW-1185">Reference proteome</keyword>
<dbReference type="AlphaFoldDB" id="A0A2S7U0P4"/>
<dbReference type="Gene3D" id="3.40.50.2000">
    <property type="entry name" value="Glycogen Phosphorylase B"/>
    <property type="match status" value="2"/>
</dbReference>
<gene>
    <name evidence="3" type="ORF">BSZ32_05875</name>
</gene>
<dbReference type="Pfam" id="PF00534">
    <property type="entry name" value="Glycos_transf_1"/>
    <property type="match status" value="1"/>
</dbReference>
<dbReference type="PANTHER" id="PTHR12526">
    <property type="entry name" value="GLYCOSYLTRANSFERASE"/>
    <property type="match status" value="1"/>
</dbReference>
<evidence type="ECO:0000313" key="4">
    <source>
        <dbReference type="Proteomes" id="UP000239907"/>
    </source>
</evidence>
<dbReference type="EMBL" id="MQWA01000001">
    <property type="protein sequence ID" value="PQJ28077.1"/>
    <property type="molecule type" value="Genomic_DNA"/>
</dbReference>
<dbReference type="Pfam" id="PF13439">
    <property type="entry name" value="Glyco_transf_4"/>
    <property type="match status" value="1"/>
</dbReference>
<accession>A0A2S7U0P4</accession>
<feature type="domain" description="Glycosyl transferase family 1" evidence="1">
    <location>
        <begin position="213"/>
        <end position="365"/>
    </location>
</feature>
<protein>
    <recommendedName>
        <fullName evidence="5">Glycosyl transferase family 1 domain-containing protein</fullName>
    </recommendedName>
</protein>
<evidence type="ECO:0008006" key="5">
    <source>
        <dbReference type="Google" id="ProtNLM"/>
    </source>
</evidence>
<name>A0A2S7U0P4_9BACT</name>
<dbReference type="InterPro" id="IPR028098">
    <property type="entry name" value="Glyco_trans_4-like_N"/>
</dbReference>
<dbReference type="CDD" id="cd03801">
    <property type="entry name" value="GT4_PimA-like"/>
    <property type="match status" value="1"/>
</dbReference>
<dbReference type="Proteomes" id="UP000239907">
    <property type="component" value="Unassembled WGS sequence"/>
</dbReference>
<reference evidence="3 4" key="1">
    <citation type="submission" date="2016-12" db="EMBL/GenBank/DDBJ databases">
        <title>Study of bacterial adaptation to deep sea.</title>
        <authorList>
            <person name="Song J."/>
            <person name="Yoshizawa S."/>
            <person name="Kogure K."/>
        </authorList>
    </citation>
    <scope>NUCLEOTIDE SEQUENCE [LARGE SCALE GENOMIC DNA]</scope>
    <source>
        <strain evidence="3 4">SAORIC-165</strain>
    </source>
</reference>
<dbReference type="SUPFAM" id="SSF53756">
    <property type="entry name" value="UDP-Glycosyltransferase/glycogen phosphorylase"/>
    <property type="match status" value="1"/>
</dbReference>
<dbReference type="GO" id="GO:0016757">
    <property type="term" value="F:glycosyltransferase activity"/>
    <property type="evidence" value="ECO:0007669"/>
    <property type="project" value="InterPro"/>
</dbReference>
<evidence type="ECO:0000259" key="2">
    <source>
        <dbReference type="Pfam" id="PF13439"/>
    </source>
</evidence>
<feature type="domain" description="Glycosyltransferase subfamily 4-like N-terminal" evidence="2">
    <location>
        <begin position="55"/>
        <end position="203"/>
    </location>
</feature>
<evidence type="ECO:0000313" key="3">
    <source>
        <dbReference type="EMBL" id="PQJ28077.1"/>
    </source>
</evidence>
<organism evidence="3 4">
    <name type="scientific">Rubritalea profundi</name>
    <dbReference type="NCBI Taxonomy" id="1658618"/>
    <lineage>
        <taxon>Bacteria</taxon>
        <taxon>Pseudomonadati</taxon>
        <taxon>Verrucomicrobiota</taxon>
        <taxon>Verrucomicrobiia</taxon>
        <taxon>Verrucomicrobiales</taxon>
        <taxon>Rubritaleaceae</taxon>
        <taxon>Rubritalea</taxon>
    </lineage>
</organism>
<dbReference type="OrthoDB" id="9787617at2"/>
<evidence type="ECO:0000259" key="1">
    <source>
        <dbReference type="Pfam" id="PF00534"/>
    </source>
</evidence>
<sequence>MTKLLQILNRYLEYGGEEGCAYRMGDVFRNKIELFSYIGSTAEELERPLGKLKMPFLMQKNARAISEIRRLQKEHQFDVWQIDNVFPSLSVAIYELADELSIPVIQYLHNYRFGCVDATYFRAGGECHLCSPGHYFPGLKHKCWRGSSIASLSMGLALNRFWSKGERAISVYIALSEAQKKRHVEMGISADRICVLPHFLEVDEQALASEPARDGDVLYLGRLTDEKGVMLLLKSWQKVKSKGRMLRIAGTGPLEDELRNYVHVNNLKNVEFLGFVPKEKHHELWSRASFFVAPSIWEEPFGMVILESWLNKRPVLASNLGNFPELIEHGVDGWLADVNPESFSKELQKALDDTESYSSMGLTGYEKLMNEYNKDVWFAKWRRIADSVLEVH</sequence>
<proteinExistence type="predicted"/>
<dbReference type="RefSeq" id="WP_105042577.1">
    <property type="nucleotide sequence ID" value="NZ_MQWA01000001.1"/>
</dbReference>